<name>A0A484MAJ8_9ASTE</name>
<accession>A0A484MAJ8</accession>
<protein>
    <recommendedName>
        <fullName evidence="1">Reverse transcriptase domain-containing protein</fullName>
    </recommendedName>
</protein>
<feature type="domain" description="Reverse transcriptase" evidence="1">
    <location>
        <begin position="144"/>
        <end position="423"/>
    </location>
</feature>
<dbReference type="PROSITE" id="PS50878">
    <property type="entry name" value="RT_POL"/>
    <property type="match status" value="1"/>
</dbReference>
<dbReference type="EMBL" id="OOIL02003008">
    <property type="protein sequence ID" value="VFQ85715.1"/>
    <property type="molecule type" value="Genomic_DNA"/>
</dbReference>
<dbReference type="Proteomes" id="UP000595140">
    <property type="component" value="Unassembled WGS sequence"/>
</dbReference>
<dbReference type="CDD" id="cd01650">
    <property type="entry name" value="RT_nLTR_like"/>
    <property type="match status" value="1"/>
</dbReference>
<sequence length="594" mass="67321">MSVDLEDAREAEDAAIKAQERFESCNTDDNREAFHLANANLLKACKTEENYWAQKANIKWLASGDASTKYFQSLVKGKRRQASIRELKDHLGKCITTLPLEEEIKAAIWQLNPNSSAGPDGYNGEFFRHFWDIIKADLISATHEYFQGIPIPMAFGSTNITLIPKVEGAREIGDYRPIALSTFFSKMLSRIMANRLGPMLNKIISPEQAGFQKREGIEEHILLTNELMHNLDSKVRGGNVMIKLDMAKAFDKISWNFLQAILQAFGFNEQSICLLLQNLRATYMSVLVNGKPNGFFKIKRGVKQGDPLSPLLFIIGSEGFARSLNHAINSGYISPYKVGKTRVVSHLAFADDLIIFLKGDLRNILRFRHLLDSYLKASGQEVNKKKSRIFCKKGSRGLYTSKLDDTLGFKVGNPPFKYLGSTITQGKLKKTHCDHILHHFDAYINNWYSKELNPMSRLILIKHVLSAIPMHTLAVQDLPKSIIRTIHGKLANFFWGSKQGRNHYHWAKWGTLTRPTGEGGLGIRNLEDIQKASALKLWWKSLTGNSLWARFMKNKYAREGTFEAKIYDSASWKRICRISPIGLQFTTITNQNVC</sequence>
<keyword evidence="3" id="KW-1185">Reference proteome</keyword>
<evidence type="ECO:0000313" key="2">
    <source>
        <dbReference type="EMBL" id="VFQ85715.1"/>
    </source>
</evidence>
<dbReference type="InterPro" id="IPR000477">
    <property type="entry name" value="RT_dom"/>
</dbReference>
<dbReference type="PANTHER" id="PTHR31635">
    <property type="entry name" value="REVERSE TRANSCRIPTASE DOMAIN-CONTAINING PROTEIN-RELATED"/>
    <property type="match status" value="1"/>
</dbReference>
<gene>
    <name evidence="2" type="ORF">CCAM_LOCUS27491</name>
</gene>
<evidence type="ECO:0000313" key="3">
    <source>
        <dbReference type="Proteomes" id="UP000595140"/>
    </source>
</evidence>
<dbReference type="AlphaFoldDB" id="A0A484MAJ8"/>
<dbReference type="InterPro" id="IPR043502">
    <property type="entry name" value="DNA/RNA_pol_sf"/>
</dbReference>
<organism evidence="2 3">
    <name type="scientific">Cuscuta campestris</name>
    <dbReference type="NCBI Taxonomy" id="132261"/>
    <lineage>
        <taxon>Eukaryota</taxon>
        <taxon>Viridiplantae</taxon>
        <taxon>Streptophyta</taxon>
        <taxon>Embryophyta</taxon>
        <taxon>Tracheophyta</taxon>
        <taxon>Spermatophyta</taxon>
        <taxon>Magnoliopsida</taxon>
        <taxon>eudicotyledons</taxon>
        <taxon>Gunneridae</taxon>
        <taxon>Pentapetalae</taxon>
        <taxon>asterids</taxon>
        <taxon>lamiids</taxon>
        <taxon>Solanales</taxon>
        <taxon>Convolvulaceae</taxon>
        <taxon>Cuscuteae</taxon>
        <taxon>Cuscuta</taxon>
        <taxon>Cuscuta subgen. Grammica</taxon>
        <taxon>Cuscuta sect. Cleistogrammica</taxon>
    </lineage>
</organism>
<dbReference type="Pfam" id="PF00078">
    <property type="entry name" value="RVT_1"/>
    <property type="match status" value="1"/>
</dbReference>
<dbReference type="OrthoDB" id="1744944at2759"/>
<evidence type="ECO:0000259" key="1">
    <source>
        <dbReference type="PROSITE" id="PS50878"/>
    </source>
</evidence>
<dbReference type="PANTHER" id="PTHR31635:SF196">
    <property type="entry name" value="REVERSE TRANSCRIPTASE DOMAIN-CONTAINING PROTEIN-RELATED"/>
    <property type="match status" value="1"/>
</dbReference>
<dbReference type="SUPFAM" id="SSF56672">
    <property type="entry name" value="DNA/RNA polymerases"/>
    <property type="match status" value="1"/>
</dbReference>
<reference evidence="2 3" key="1">
    <citation type="submission" date="2018-04" db="EMBL/GenBank/DDBJ databases">
        <authorList>
            <person name="Vogel A."/>
        </authorList>
    </citation>
    <scope>NUCLEOTIDE SEQUENCE [LARGE SCALE GENOMIC DNA]</scope>
</reference>
<proteinExistence type="predicted"/>